<protein>
    <recommendedName>
        <fullName evidence="2">Cellobiose dehydrogenase-like cytochrome domain-containing protein</fullName>
    </recommendedName>
</protein>
<reference evidence="3" key="1">
    <citation type="journal article" date="2023" name="Mol. Phylogenet. Evol.">
        <title>Genome-scale phylogeny and comparative genomics of the fungal order Sordariales.</title>
        <authorList>
            <person name="Hensen N."/>
            <person name="Bonometti L."/>
            <person name="Westerberg I."/>
            <person name="Brannstrom I.O."/>
            <person name="Guillou S."/>
            <person name="Cros-Aarteil S."/>
            <person name="Calhoun S."/>
            <person name="Haridas S."/>
            <person name="Kuo A."/>
            <person name="Mondo S."/>
            <person name="Pangilinan J."/>
            <person name="Riley R."/>
            <person name="LaButti K."/>
            <person name="Andreopoulos B."/>
            <person name="Lipzen A."/>
            <person name="Chen C."/>
            <person name="Yan M."/>
            <person name="Daum C."/>
            <person name="Ng V."/>
            <person name="Clum A."/>
            <person name="Steindorff A."/>
            <person name="Ohm R.A."/>
            <person name="Martin F."/>
            <person name="Silar P."/>
            <person name="Natvig D.O."/>
            <person name="Lalanne C."/>
            <person name="Gautier V."/>
            <person name="Ament-Velasquez S.L."/>
            <person name="Kruys A."/>
            <person name="Hutchinson M.I."/>
            <person name="Powell A.J."/>
            <person name="Barry K."/>
            <person name="Miller A.N."/>
            <person name="Grigoriev I.V."/>
            <person name="Debuchy R."/>
            <person name="Gladieux P."/>
            <person name="Hiltunen Thoren M."/>
            <person name="Johannesson H."/>
        </authorList>
    </citation>
    <scope>NUCLEOTIDE SEQUENCE</scope>
    <source>
        <strain evidence="3">PSN243</strain>
    </source>
</reference>
<dbReference type="InterPro" id="IPR015920">
    <property type="entry name" value="Cellobiose_DH-like_cyt"/>
</dbReference>
<evidence type="ECO:0000256" key="1">
    <source>
        <dbReference type="SAM" id="SignalP"/>
    </source>
</evidence>
<feature type="chain" id="PRO_5043911458" description="Cellobiose dehydrogenase-like cytochrome domain-containing protein" evidence="1">
    <location>
        <begin position="18"/>
        <end position="196"/>
    </location>
</feature>
<sequence length="196" mass="20560">MKLTHLTSLTLATQALAQDLTMSTFTDASANLTIKLAIPEVTAAPFPLLMSIAAPVGISWAGFATGGCMLRSPLVVAWVNGSGVVVTTRWATQFHAPTPYLNTTISLLPSSRVNSTHWKADFICSSGCSDWYGGAIDANHNNATFGYAASSRPVAQPGNVTGPIGFHNVVIGHFDVDMGRVKRGAAAWDSLVKGGL</sequence>
<accession>A0AAV9G143</accession>
<dbReference type="AlphaFoldDB" id="A0AAV9G143"/>
<evidence type="ECO:0000313" key="3">
    <source>
        <dbReference type="EMBL" id="KAK4442583.1"/>
    </source>
</evidence>
<dbReference type="Proteomes" id="UP001321760">
    <property type="component" value="Unassembled WGS sequence"/>
</dbReference>
<organism evidence="3 4">
    <name type="scientific">Podospora aff. communis PSN243</name>
    <dbReference type="NCBI Taxonomy" id="3040156"/>
    <lineage>
        <taxon>Eukaryota</taxon>
        <taxon>Fungi</taxon>
        <taxon>Dikarya</taxon>
        <taxon>Ascomycota</taxon>
        <taxon>Pezizomycotina</taxon>
        <taxon>Sordariomycetes</taxon>
        <taxon>Sordariomycetidae</taxon>
        <taxon>Sordariales</taxon>
        <taxon>Podosporaceae</taxon>
        <taxon>Podospora</taxon>
    </lineage>
</organism>
<keyword evidence="4" id="KW-1185">Reference proteome</keyword>
<dbReference type="SUPFAM" id="SSF49344">
    <property type="entry name" value="CBD9-like"/>
    <property type="match status" value="1"/>
</dbReference>
<dbReference type="PANTHER" id="PTHR47797">
    <property type="entry name" value="DEHYDROGENASE, PUTATIVE (AFU_ORTHOLOGUE AFUA_8G05805)-RELATED"/>
    <property type="match status" value="1"/>
</dbReference>
<dbReference type="CDD" id="cd09630">
    <property type="entry name" value="CDH_like_cytochrome"/>
    <property type="match status" value="1"/>
</dbReference>
<reference evidence="3" key="2">
    <citation type="submission" date="2023-05" db="EMBL/GenBank/DDBJ databases">
        <authorList>
            <consortium name="Lawrence Berkeley National Laboratory"/>
            <person name="Steindorff A."/>
            <person name="Hensen N."/>
            <person name="Bonometti L."/>
            <person name="Westerberg I."/>
            <person name="Brannstrom I.O."/>
            <person name="Guillou S."/>
            <person name="Cros-Aarteil S."/>
            <person name="Calhoun S."/>
            <person name="Haridas S."/>
            <person name="Kuo A."/>
            <person name="Mondo S."/>
            <person name="Pangilinan J."/>
            <person name="Riley R."/>
            <person name="Labutti K."/>
            <person name="Andreopoulos B."/>
            <person name="Lipzen A."/>
            <person name="Chen C."/>
            <person name="Yanf M."/>
            <person name="Daum C."/>
            <person name="Ng V."/>
            <person name="Clum A."/>
            <person name="Ohm R."/>
            <person name="Martin F."/>
            <person name="Silar P."/>
            <person name="Natvig D."/>
            <person name="Lalanne C."/>
            <person name="Gautier V."/>
            <person name="Ament-Velasquez S.L."/>
            <person name="Kruys A."/>
            <person name="Hutchinson M.I."/>
            <person name="Powell A.J."/>
            <person name="Barry K."/>
            <person name="Miller A.N."/>
            <person name="Grigoriev I.V."/>
            <person name="Debuchy R."/>
            <person name="Gladieux P."/>
            <person name="Thoren M.H."/>
            <person name="Johannesson H."/>
        </authorList>
    </citation>
    <scope>NUCLEOTIDE SEQUENCE</scope>
    <source>
        <strain evidence="3">PSN243</strain>
    </source>
</reference>
<dbReference type="Pfam" id="PF16010">
    <property type="entry name" value="CDH-cyt"/>
    <property type="match status" value="1"/>
</dbReference>
<feature type="signal peptide" evidence="1">
    <location>
        <begin position="1"/>
        <end position="17"/>
    </location>
</feature>
<evidence type="ECO:0000259" key="2">
    <source>
        <dbReference type="Pfam" id="PF16010"/>
    </source>
</evidence>
<comment type="caution">
    <text evidence="3">The sequence shown here is derived from an EMBL/GenBank/DDBJ whole genome shotgun (WGS) entry which is preliminary data.</text>
</comment>
<dbReference type="Gene3D" id="2.60.40.1210">
    <property type="entry name" value="Cellobiose dehydrogenase, cytochrome domain"/>
    <property type="match status" value="1"/>
</dbReference>
<feature type="domain" description="Cellobiose dehydrogenase-like cytochrome" evidence="2">
    <location>
        <begin position="19"/>
        <end position="182"/>
    </location>
</feature>
<proteinExistence type="predicted"/>
<gene>
    <name evidence="3" type="ORF">QBC34DRAFT_312817</name>
</gene>
<name>A0AAV9G143_9PEZI</name>
<dbReference type="PANTHER" id="PTHR47797:SF5">
    <property type="entry name" value="CELLOBIOSE DEHYDROGENASE CYTOCHROME DOMAIN-CONTAINING PROTEIN"/>
    <property type="match status" value="1"/>
</dbReference>
<keyword evidence="1" id="KW-0732">Signal</keyword>
<evidence type="ECO:0000313" key="4">
    <source>
        <dbReference type="Proteomes" id="UP001321760"/>
    </source>
</evidence>
<dbReference type="EMBL" id="MU866012">
    <property type="protein sequence ID" value="KAK4442583.1"/>
    <property type="molecule type" value="Genomic_DNA"/>
</dbReference>